<dbReference type="EMBL" id="QPJK01000002">
    <property type="protein sequence ID" value="RCW74419.1"/>
    <property type="molecule type" value="Genomic_DNA"/>
</dbReference>
<gene>
    <name evidence="2" type="ORF">DES41_102742</name>
</gene>
<evidence type="ECO:0008006" key="4">
    <source>
        <dbReference type="Google" id="ProtNLM"/>
    </source>
</evidence>
<dbReference type="Pfam" id="PF01177">
    <property type="entry name" value="Asp_Glu_race"/>
    <property type="match status" value="1"/>
</dbReference>
<evidence type="ECO:0000256" key="1">
    <source>
        <dbReference type="ARBA" id="ARBA00038414"/>
    </source>
</evidence>
<dbReference type="RefSeq" id="WP_114467519.1">
    <property type="nucleotide sequence ID" value="NZ_QPJK01000002.1"/>
</dbReference>
<reference evidence="2 3" key="1">
    <citation type="submission" date="2018-07" db="EMBL/GenBank/DDBJ databases">
        <title>Genomic Encyclopedia of Type Strains, Phase IV (KMG-IV): sequencing the most valuable type-strain genomes for metagenomic binning, comparative biology and taxonomic classification.</title>
        <authorList>
            <person name="Goeker M."/>
        </authorList>
    </citation>
    <scope>NUCLEOTIDE SEQUENCE [LARGE SCALE GENOMIC DNA]</scope>
    <source>
        <strain evidence="2 3">DSM 21634</strain>
    </source>
</reference>
<accession>A0A368Y3W8</accession>
<dbReference type="AlphaFoldDB" id="A0A368Y3W8"/>
<dbReference type="InterPro" id="IPR053714">
    <property type="entry name" value="Iso_Racemase_Enz_sf"/>
</dbReference>
<evidence type="ECO:0000313" key="3">
    <source>
        <dbReference type="Proteomes" id="UP000252884"/>
    </source>
</evidence>
<evidence type="ECO:0000313" key="2">
    <source>
        <dbReference type="EMBL" id="RCW74419.1"/>
    </source>
</evidence>
<name>A0A368Y3W8_9BURK</name>
<dbReference type="OrthoDB" id="978447at2"/>
<sequence length="232" mass="24293">MVTSQDPPRIGLVHAVHPAMAPIAAAFRRRWPQALTFNLLDDGLPADLERDGRLTTAMHARIARLADHAVAAGAQGVLFTCSAFGPAIVAAARRLAQPVLRPDEAMFEAALHAGQRIGLLATFAPAIASTRENFMAQAAERGLAPQLEVVCVPEAIAAARAGDTATHDRLVAAAAPQLAHCAAVMLAHFSTSTALEPVQAVLPCPVFSAPDAAVDALRRRLQPDYQAVGSTP</sequence>
<dbReference type="GO" id="GO:0047661">
    <property type="term" value="F:amino-acid racemase activity"/>
    <property type="evidence" value="ECO:0007669"/>
    <property type="project" value="InterPro"/>
</dbReference>
<proteinExistence type="inferred from homology"/>
<comment type="caution">
    <text evidence="2">The sequence shown here is derived from an EMBL/GenBank/DDBJ whole genome shotgun (WGS) entry which is preliminary data.</text>
</comment>
<organism evidence="2 3">
    <name type="scientific">Pseudorhodoferax soli</name>
    <dbReference type="NCBI Taxonomy" id="545864"/>
    <lineage>
        <taxon>Bacteria</taxon>
        <taxon>Pseudomonadati</taxon>
        <taxon>Pseudomonadota</taxon>
        <taxon>Betaproteobacteria</taxon>
        <taxon>Burkholderiales</taxon>
        <taxon>Comamonadaceae</taxon>
    </lineage>
</organism>
<comment type="similarity">
    <text evidence="1">Belongs to the HyuE racemase family.</text>
</comment>
<dbReference type="InterPro" id="IPR015942">
    <property type="entry name" value="Asp/Glu/hydantoin_racemase"/>
</dbReference>
<keyword evidence="3" id="KW-1185">Reference proteome</keyword>
<protein>
    <recommendedName>
        <fullName evidence="4">Asp/Glu/hydantoin racemase</fullName>
    </recommendedName>
</protein>
<dbReference type="Proteomes" id="UP000252884">
    <property type="component" value="Unassembled WGS sequence"/>
</dbReference>
<dbReference type="Gene3D" id="3.40.50.12500">
    <property type="match status" value="1"/>
</dbReference>